<evidence type="ECO:0000313" key="8">
    <source>
        <dbReference type="Proteomes" id="UP000327044"/>
    </source>
</evidence>
<proteinExistence type="predicted"/>
<dbReference type="AlphaFoldDB" id="A0A1Y1LRA8"/>
<reference evidence="7" key="3">
    <citation type="submission" date="2019-08" db="EMBL/GenBank/DDBJ databases">
        <authorList>
            <consortium name="Photinus pyralis genome working group"/>
            <person name="Fallon T.R."/>
            <person name="Sander Lower S.E."/>
            <person name="Weng J.-K."/>
        </authorList>
    </citation>
    <scope>NUCLEOTIDE SEQUENCE</scope>
    <source>
        <strain evidence="7">1611_PpyrPB1</strain>
        <tissue evidence="7">Whole body</tissue>
    </source>
</reference>
<reference evidence="7 8" key="2">
    <citation type="journal article" date="2018" name="Elife">
        <title>Firefly genomes illuminate parallel origins of bioluminescence in beetles.</title>
        <authorList>
            <person name="Fallon T.R."/>
            <person name="Lower S.E."/>
            <person name="Chang C.H."/>
            <person name="Bessho-Uehara M."/>
            <person name="Martin G.J."/>
            <person name="Bewick A.J."/>
            <person name="Behringer M."/>
            <person name="Debat H.J."/>
            <person name="Wong I."/>
            <person name="Day J.C."/>
            <person name="Suvorov A."/>
            <person name="Silva C.J."/>
            <person name="Stanger-Hall K.F."/>
            <person name="Hall D.W."/>
            <person name="Schmitz R.J."/>
            <person name="Nelson D.R."/>
            <person name="Lewis S.M."/>
            <person name="Shigenobu S."/>
            <person name="Bybee S.M."/>
            <person name="Larracuente A.M."/>
            <person name="Oba Y."/>
            <person name="Weng J.K."/>
        </authorList>
    </citation>
    <scope>NUCLEOTIDE SEQUENCE [LARGE SCALE GENOMIC DNA]</scope>
    <source>
        <strain evidence="7">1611_PpyrPB1</strain>
        <tissue evidence="7">Whole body</tissue>
    </source>
</reference>
<dbReference type="GO" id="GO:0008270">
    <property type="term" value="F:zinc ion binding"/>
    <property type="evidence" value="ECO:0007669"/>
    <property type="project" value="UniProtKB-KW"/>
</dbReference>
<evidence type="ECO:0000259" key="5">
    <source>
        <dbReference type="PROSITE" id="PS51800"/>
    </source>
</evidence>
<evidence type="ECO:0000256" key="1">
    <source>
        <dbReference type="ARBA" id="ARBA00022723"/>
    </source>
</evidence>
<reference evidence="6" key="1">
    <citation type="journal article" date="2016" name="Sci. Rep.">
        <title>Molecular characterization of firefly nuptial gifts: a multi-omics approach sheds light on postcopulatory sexual selection.</title>
        <authorList>
            <person name="Al-Wathiqui N."/>
            <person name="Fallon T.R."/>
            <person name="South A."/>
            <person name="Weng J.K."/>
            <person name="Lewis S.M."/>
        </authorList>
    </citation>
    <scope>NUCLEOTIDE SEQUENCE</scope>
</reference>
<protein>
    <recommendedName>
        <fullName evidence="5">CHHC U11-48K-type domain-containing protein</fullName>
    </recommendedName>
</protein>
<accession>A0A1Y1LRA8</accession>
<dbReference type="EMBL" id="GEZM01053289">
    <property type="protein sequence ID" value="JAV74106.1"/>
    <property type="molecule type" value="Transcribed_RNA"/>
</dbReference>
<evidence type="ECO:0000256" key="4">
    <source>
        <dbReference type="SAM" id="MobiDB-lite"/>
    </source>
</evidence>
<dbReference type="EMBL" id="VVIM01000002">
    <property type="protein sequence ID" value="KAB0802966.1"/>
    <property type="molecule type" value="Genomic_DNA"/>
</dbReference>
<evidence type="ECO:0000313" key="7">
    <source>
        <dbReference type="EMBL" id="KAB0802966.1"/>
    </source>
</evidence>
<dbReference type="Proteomes" id="UP000327044">
    <property type="component" value="Unassembled WGS sequence"/>
</dbReference>
<evidence type="ECO:0000313" key="6">
    <source>
        <dbReference type="EMBL" id="JAV74106.1"/>
    </source>
</evidence>
<dbReference type="SUPFAM" id="SSF57667">
    <property type="entry name" value="beta-beta-alpha zinc fingers"/>
    <property type="match status" value="1"/>
</dbReference>
<keyword evidence="2" id="KW-0863">Zinc-finger</keyword>
<dbReference type="OrthoDB" id="5839404at2759"/>
<keyword evidence="8" id="KW-1185">Reference proteome</keyword>
<dbReference type="FunCoup" id="A0A1Y1LRA8">
    <property type="interactions" value="365"/>
</dbReference>
<keyword evidence="3" id="KW-0862">Zinc</keyword>
<organism evidence="6">
    <name type="scientific">Photinus pyralis</name>
    <name type="common">Common eastern firefly</name>
    <name type="synonym">Lampyris pyralis</name>
    <dbReference type="NCBI Taxonomy" id="7054"/>
    <lineage>
        <taxon>Eukaryota</taxon>
        <taxon>Metazoa</taxon>
        <taxon>Ecdysozoa</taxon>
        <taxon>Arthropoda</taxon>
        <taxon>Hexapoda</taxon>
        <taxon>Insecta</taxon>
        <taxon>Pterygota</taxon>
        <taxon>Neoptera</taxon>
        <taxon>Endopterygota</taxon>
        <taxon>Coleoptera</taxon>
        <taxon>Polyphaga</taxon>
        <taxon>Elateriformia</taxon>
        <taxon>Elateroidea</taxon>
        <taxon>Lampyridae</taxon>
        <taxon>Lampyrinae</taxon>
        <taxon>Photinus</taxon>
    </lineage>
</organism>
<dbReference type="PANTHER" id="PTHR21402">
    <property type="entry name" value="GAMETOCYTE SPECIFIC FACTOR 1-RELATED"/>
    <property type="match status" value="1"/>
</dbReference>
<keyword evidence="1" id="KW-0479">Metal-binding</keyword>
<dbReference type="PANTHER" id="PTHR21402:SF5">
    <property type="entry name" value="GAMETOCYTE SPECIFIC FACTOR 1"/>
    <property type="match status" value="1"/>
</dbReference>
<name>A0A1Y1LRA8_PHOPY</name>
<dbReference type="InParanoid" id="A0A1Y1LRA8"/>
<feature type="region of interest" description="Disordered" evidence="4">
    <location>
        <begin position="222"/>
        <end position="246"/>
    </location>
</feature>
<feature type="domain" description="CHHC U11-48K-type" evidence="5">
    <location>
        <begin position="11"/>
        <end position="38"/>
    </location>
</feature>
<dbReference type="PROSITE" id="PS51800">
    <property type="entry name" value="ZF_CHHC_U11_48K"/>
    <property type="match status" value="2"/>
</dbReference>
<sequence>MMSNKGDDVKRLMCPYNAAHLILAHRMQQHLVKCRQQHPEMQRDVCPNNSTHVIPAPEMPFHLESCPDRQNLDKFIFTSSSSEEKFPVPKLNLESTETWDDEYRPTYNPEAHCVNKPVLRNKNGLPQAQRRHFRMEERQRIQKFDTKEKEPTPRELEQNLPQKLRRPHGMSMAAGNQQCVEDPNDMSHLMNQIDIGSRTVAYPKMAAKQPDENEQISYAKMAGVGQEPTGSVKKVGRGRGLAQKNC</sequence>
<dbReference type="InterPro" id="IPR022776">
    <property type="entry name" value="TRM13/UPF0224_CHHC_Znf_dom"/>
</dbReference>
<gene>
    <name evidence="7" type="ORF">PPYR_05152</name>
</gene>
<dbReference type="InterPro" id="IPR036236">
    <property type="entry name" value="Znf_C2H2_sf"/>
</dbReference>
<dbReference type="InterPro" id="IPR051591">
    <property type="entry name" value="UPF0224_FAM112_RNA_Proc"/>
</dbReference>
<dbReference type="Pfam" id="PF05253">
    <property type="entry name" value="zf-U11-48K"/>
    <property type="match status" value="2"/>
</dbReference>
<feature type="domain" description="CHHC U11-48K-type" evidence="5">
    <location>
        <begin position="43"/>
        <end position="70"/>
    </location>
</feature>
<evidence type="ECO:0000256" key="2">
    <source>
        <dbReference type="ARBA" id="ARBA00022771"/>
    </source>
</evidence>
<evidence type="ECO:0000256" key="3">
    <source>
        <dbReference type="ARBA" id="ARBA00022833"/>
    </source>
</evidence>